<evidence type="ECO:0000313" key="3">
    <source>
        <dbReference type="Proteomes" id="UP000217250"/>
    </source>
</evidence>
<dbReference type="AlphaFoldDB" id="A0A250FLV8"/>
<reference evidence="3" key="1">
    <citation type="submission" date="2017-06" db="EMBL/GenBank/DDBJ databases">
        <title>Capnocytophaga spp. assemblies.</title>
        <authorList>
            <person name="Gulvik C.A."/>
        </authorList>
    </citation>
    <scope>NUCLEOTIDE SEQUENCE [LARGE SCALE GENOMIC DNA]</scope>
    <source>
        <strain evidence="3">H1496</strain>
    </source>
</reference>
<sequence length="268" mass="31275">MKLTTLLEIKGIDPLPLQNFKPYGGVILMDDNEREVTLQWIRQCNLGFELLPLFSNQESDCVAIYTSGFLKGKVTIVRHDEAVFAPQFKSLDSFLKTYEKAAKQTDFYDWEDIEEEDYPITEENQAEPIVLQECWQHIKAADFISDIQKETIQTMAIWLTPPSELDTLLPFVQKEFALKENMSVVAYAIDTLGIIHQYAPAKPLITELLKTRRFANYYRRNELYHGEFELKETLIGKVWNSFLMVITIPFMLLSLLFVELTNRFRKKK</sequence>
<dbReference type="Proteomes" id="UP000217250">
    <property type="component" value="Chromosome"/>
</dbReference>
<organism evidence="2 3">
    <name type="scientific">Capnocytophaga gingivalis</name>
    <dbReference type="NCBI Taxonomy" id="1017"/>
    <lineage>
        <taxon>Bacteria</taxon>
        <taxon>Pseudomonadati</taxon>
        <taxon>Bacteroidota</taxon>
        <taxon>Flavobacteriia</taxon>
        <taxon>Flavobacteriales</taxon>
        <taxon>Flavobacteriaceae</taxon>
        <taxon>Capnocytophaga</taxon>
    </lineage>
</organism>
<dbReference type="KEGG" id="cgh:CGC50_02635"/>
<proteinExistence type="predicted"/>
<accession>A0A250FLV8</accession>
<evidence type="ECO:0000313" key="2">
    <source>
        <dbReference type="EMBL" id="ATA86142.1"/>
    </source>
</evidence>
<evidence type="ECO:0000256" key="1">
    <source>
        <dbReference type="SAM" id="Phobius"/>
    </source>
</evidence>
<name>A0A250FLV8_9FLAO</name>
<keyword evidence="1" id="KW-0472">Membrane</keyword>
<dbReference type="RefSeq" id="WP_095909558.1">
    <property type="nucleotide sequence ID" value="NZ_CAUPXI010000011.1"/>
</dbReference>
<protein>
    <submittedName>
        <fullName evidence="2">Uncharacterized protein</fullName>
    </submittedName>
</protein>
<feature type="transmembrane region" description="Helical" evidence="1">
    <location>
        <begin position="238"/>
        <end position="258"/>
    </location>
</feature>
<keyword evidence="1" id="KW-1133">Transmembrane helix</keyword>
<keyword evidence="1" id="KW-0812">Transmembrane</keyword>
<dbReference type="GeneID" id="84807454"/>
<dbReference type="EMBL" id="CP022386">
    <property type="protein sequence ID" value="ATA86142.1"/>
    <property type="molecule type" value="Genomic_DNA"/>
</dbReference>
<gene>
    <name evidence="2" type="ORF">CGC50_02635</name>
</gene>
<dbReference type="OrthoDB" id="1149065at2"/>